<dbReference type="PANTHER" id="PTHR44688">
    <property type="entry name" value="DNA-BINDING TRANSCRIPTIONAL ACTIVATOR DEVR_DOSR"/>
    <property type="match status" value="1"/>
</dbReference>
<keyword evidence="2" id="KW-0238">DNA-binding</keyword>
<sequence>MALEGESHKKLSDREMEVLELVSEGRTTKEIADQLFVSARTVDTHRVNMMKKLNVQNTAELIKKAAHLKLI</sequence>
<dbReference type="Gene3D" id="1.10.10.10">
    <property type="entry name" value="Winged helix-like DNA-binding domain superfamily/Winged helix DNA-binding domain"/>
    <property type="match status" value="1"/>
</dbReference>
<protein>
    <submittedName>
        <fullName evidence="5">LuxR C-terminal-related transcriptional regulator</fullName>
    </submittedName>
</protein>
<gene>
    <name evidence="5" type="ORF">N7E81_18550</name>
</gene>
<accession>A0ABY6D694</accession>
<dbReference type="PRINTS" id="PR00038">
    <property type="entry name" value="HTHLUXR"/>
</dbReference>
<keyword evidence="3" id="KW-0804">Transcription</keyword>
<dbReference type="InterPro" id="IPR016032">
    <property type="entry name" value="Sig_transdc_resp-reg_C-effctor"/>
</dbReference>
<feature type="domain" description="HTH luxR-type" evidence="4">
    <location>
        <begin position="4"/>
        <end position="69"/>
    </location>
</feature>
<dbReference type="SUPFAM" id="SSF46894">
    <property type="entry name" value="C-terminal effector domain of the bipartite response regulators"/>
    <property type="match status" value="1"/>
</dbReference>
<dbReference type="InterPro" id="IPR000792">
    <property type="entry name" value="Tscrpt_reg_LuxR_C"/>
</dbReference>
<evidence type="ECO:0000313" key="6">
    <source>
        <dbReference type="Proteomes" id="UP001062165"/>
    </source>
</evidence>
<dbReference type="EMBL" id="CP106735">
    <property type="protein sequence ID" value="UXX81379.1"/>
    <property type="molecule type" value="Genomic_DNA"/>
</dbReference>
<dbReference type="PANTHER" id="PTHR44688:SF16">
    <property type="entry name" value="DNA-BINDING TRANSCRIPTIONAL ACTIVATOR DEVR_DOSR"/>
    <property type="match status" value="1"/>
</dbReference>
<evidence type="ECO:0000256" key="2">
    <source>
        <dbReference type="ARBA" id="ARBA00023125"/>
    </source>
</evidence>
<name>A0ABY6D694_9BACT</name>
<evidence type="ECO:0000256" key="3">
    <source>
        <dbReference type="ARBA" id="ARBA00023163"/>
    </source>
</evidence>
<dbReference type="InterPro" id="IPR036388">
    <property type="entry name" value="WH-like_DNA-bd_sf"/>
</dbReference>
<evidence type="ECO:0000313" key="5">
    <source>
        <dbReference type="EMBL" id="UXX81379.1"/>
    </source>
</evidence>
<keyword evidence="6" id="KW-1185">Reference proteome</keyword>
<dbReference type="Proteomes" id="UP001062165">
    <property type="component" value="Chromosome"/>
</dbReference>
<dbReference type="SMART" id="SM00421">
    <property type="entry name" value="HTH_LUXR"/>
    <property type="match status" value="1"/>
</dbReference>
<dbReference type="CDD" id="cd06170">
    <property type="entry name" value="LuxR_C_like"/>
    <property type="match status" value="1"/>
</dbReference>
<organism evidence="5 6">
    <name type="scientific">Reichenbachiella carrageenanivorans</name>
    <dbReference type="NCBI Taxonomy" id="2979869"/>
    <lineage>
        <taxon>Bacteria</taxon>
        <taxon>Pseudomonadati</taxon>
        <taxon>Bacteroidota</taxon>
        <taxon>Cytophagia</taxon>
        <taxon>Cytophagales</taxon>
        <taxon>Reichenbachiellaceae</taxon>
        <taxon>Reichenbachiella</taxon>
    </lineage>
</organism>
<reference evidence="5" key="1">
    <citation type="submission" date="2022-10" db="EMBL/GenBank/DDBJ databases">
        <title>Comparative genomics and taxonomic characterization of three novel marine species of genus Reichenbachiella exhibiting antioxidant and polysaccharide degradation activities.</title>
        <authorList>
            <person name="Muhammad N."/>
            <person name="Lee Y.-J."/>
            <person name="Ko J."/>
            <person name="Kim S.-G."/>
        </authorList>
    </citation>
    <scope>NUCLEOTIDE SEQUENCE</scope>
    <source>
        <strain evidence="5">Wsw4-B4</strain>
    </source>
</reference>
<keyword evidence="1" id="KW-0805">Transcription regulation</keyword>
<dbReference type="RefSeq" id="WP_263053103.1">
    <property type="nucleotide sequence ID" value="NZ_CP106735.1"/>
</dbReference>
<evidence type="ECO:0000259" key="4">
    <source>
        <dbReference type="PROSITE" id="PS50043"/>
    </source>
</evidence>
<dbReference type="Pfam" id="PF00196">
    <property type="entry name" value="GerE"/>
    <property type="match status" value="1"/>
</dbReference>
<evidence type="ECO:0000256" key="1">
    <source>
        <dbReference type="ARBA" id="ARBA00023015"/>
    </source>
</evidence>
<dbReference type="PROSITE" id="PS00622">
    <property type="entry name" value="HTH_LUXR_1"/>
    <property type="match status" value="1"/>
</dbReference>
<dbReference type="PROSITE" id="PS50043">
    <property type="entry name" value="HTH_LUXR_2"/>
    <property type="match status" value="1"/>
</dbReference>
<proteinExistence type="predicted"/>